<dbReference type="GO" id="GO:0000166">
    <property type="term" value="F:nucleotide binding"/>
    <property type="evidence" value="ECO:0007669"/>
    <property type="project" value="UniProtKB-KW"/>
</dbReference>
<evidence type="ECO:0000256" key="5">
    <source>
        <dbReference type="ARBA" id="ARBA00022741"/>
    </source>
</evidence>
<evidence type="ECO:0000256" key="10">
    <source>
        <dbReference type="ARBA" id="ARBA00023098"/>
    </source>
</evidence>
<name>A0A0A1XQ18_ZEUCU</name>
<evidence type="ECO:0000256" key="7">
    <source>
        <dbReference type="ARBA" id="ARBA00022857"/>
    </source>
</evidence>
<dbReference type="InterPro" id="IPR002347">
    <property type="entry name" value="SDR_fam"/>
</dbReference>
<evidence type="ECO:0000256" key="12">
    <source>
        <dbReference type="ARBA" id="ARBA00044737"/>
    </source>
</evidence>
<comment type="subcellular location">
    <subcellularLocation>
        <location evidence="1">Endoplasmic reticulum</location>
    </subcellularLocation>
</comment>
<sequence>MMQFSLEIWLWISLAVLAHIGVYVFVMRKRPKMLVGRHVVITGGSRGIGLCLAVECAMKGANVTVIARDEKLLSGAVALMEVIRQVPDQKFQYRCLDIASSYDDVANNLREIEEYFGDIYMLVNCAGMAICGLYEDISVADARKLMDINYWGSYNCTRYVLPKMKKAREGIIVFTSSLAALFGIYGYGPYTASKYAVRGMAETIAMETRHLGILVTLALPADTNTPGFENEEKTKPKETKIISGGGGLAEPQEVAKRILNDALRGNFISILGAESWFLTLLGGGLLRWGGFFQNLMHAILLGPLRIVGCFLHLHFERVIKNCAKEKTD</sequence>
<dbReference type="PANTHER" id="PTHR43550:SF3">
    <property type="entry name" value="3-KETODIHYDROSPHINGOSINE REDUCTASE"/>
    <property type="match status" value="1"/>
</dbReference>
<protein>
    <recommendedName>
        <fullName evidence="11">3-dehydrosphinganine reductase</fullName>
        <ecNumber evidence="11">1.1.1.102</ecNumber>
    </recommendedName>
</protein>
<feature type="transmembrane region" description="Helical" evidence="16">
    <location>
        <begin position="171"/>
        <end position="190"/>
    </location>
</feature>
<proteinExistence type="inferred from homology"/>
<keyword evidence="7" id="KW-0521">NADP</keyword>
<keyword evidence="6" id="KW-0256">Endoplasmic reticulum</keyword>
<dbReference type="GO" id="GO:0006666">
    <property type="term" value="P:3-keto-sphinganine metabolic process"/>
    <property type="evidence" value="ECO:0007669"/>
    <property type="project" value="InterPro"/>
</dbReference>
<keyword evidence="16" id="KW-0812">Transmembrane</keyword>
<feature type="region of interest" description="Disordered" evidence="15">
    <location>
        <begin position="226"/>
        <end position="246"/>
    </location>
</feature>
<evidence type="ECO:0000256" key="15">
    <source>
        <dbReference type="SAM" id="MobiDB-lite"/>
    </source>
</evidence>
<evidence type="ECO:0000256" key="4">
    <source>
        <dbReference type="ARBA" id="ARBA00006484"/>
    </source>
</evidence>
<dbReference type="EMBL" id="GBXI01010737">
    <property type="protein sequence ID" value="JAD03555.1"/>
    <property type="molecule type" value="Transcribed_RNA"/>
</dbReference>
<evidence type="ECO:0000256" key="8">
    <source>
        <dbReference type="ARBA" id="ARBA00022919"/>
    </source>
</evidence>
<dbReference type="PRINTS" id="PR00080">
    <property type="entry name" value="SDRFAMILY"/>
</dbReference>
<evidence type="ECO:0000256" key="9">
    <source>
        <dbReference type="ARBA" id="ARBA00023002"/>
    </source>
</evidence>
<dbReference type="AlphaFoldDB" id="A0A0A1XQ18"/>
<evidence type="ECO:0000256" key="6">
    <source>
        <dbReference type="ARBA" id="ARBA00022824"/>
    </source>
</evidence>
<dbReference type="InterPro" id="IPR045022">
    <property type="entry name" value="KDSR-like"/>
</dbReference>
<reference evidence="18" key="1">
    <citation type="submission" date="2014-11" db="EMBL/GenBank/DDBJ databases">
        <authorList>
            <person name="Geib S."/>
        </authorList>
    </citation>
    <scope>NUCLEOTIDE SEQUENCE</scope>
</reference>
<dbReference type="GO" id="GO:0030148">
    <property type="term" value="P:sphingolipid biosynthetic process"/>
    <property type="evidence" value="ECO:0007669"/>
    <property type="project" value="InterPro"/>
</dbReference>
<feature type="compositionally biased region" description="Basic and acidic residues" evidence="15">
    <location>
        <begin position="230"/>
        <end position="240"/>
    </location>
</feature>
<comment type="catalytic activity">
    <reaction evidence="13">
        <text>sphinganine + NADP(+) = 3-oxosphinganine + NADPH + H(+)</text>
        <dbReference type="Rhea" id="RHEA:22640"/>
        <dbReference type="ChEBI" id="CHEBI:15378"/>
        <dbReference type="ChEBI" id="CHEBI:57783"/>
        <dbReference type="ChEBI" id="CHEBI:57817"/>
        <dbReference type="ChEBI" id="CHEBI:58299"/>
        <dbReference type="ChEBI" id="CHEBI:58349"/>
        <dbReference type="EC" id="1.1.1.102"/>
    </reaction>
    <physiologicalReaction direction="right-to-left" evidence="13">
        <dbReference type="Rhea" id="RHEA:22642"/>
    </physiologicalReaction>
</comment>
<evidence type="ECO:0000256" key="14">
    <source>
        <dbReference type="RuleBase" id="RU000363"/>
    </source>
</evidence>
<dbReference type="EMBL" id="GBXI01001332">
    <property type="protein sequence ID" value="JAD12960.1"/>
    <property type="molecule type" value="Transcribed_RNA"/>
</dbReference>
<dbReference type="FunFam" id="3.40.50.720:FF:000165">
    <property type="entry name" value="3-ketodihydrosphingosine reductase"/>
    <property type="match status" value="1"/>
</dbReference>
<keyword evidence="16" id="KW-1133">Transmembrane helix</keyword>
<keyword evidence="9" id="KW-0560">Oxidoreductase</keyword>
<dbReference type="GO" id="GO:0047560">
    <property type="term" value="F:3-dehydrosphinganine reductase activity"/>
    <property type="evidence" value="ECO:0007669"/>
    <property type="project" value="UniProtKB-EC"/>
</dbReference>
<dbReference type="SUPFAM" id="SSF51735">
    <property type="entry name" value="NAD(P)-binding Rossmann-fold domains"/>
    <property type="match status" value="1"/>
</dbReference>
<dbReference type="InterPro" id="IPR020904">
    <property type="entry name" value="Sc_DH/Rdtase_CS"/>
</dbReference>
<dbReference type="PROSITE" id="PS00061">
    <property type="entry name" value="ADH_SHORT"/>
    <property type="match status" value="1"/>
</dbReference>
<dbReference type="Gene3D" id="3.40.50.720">
    <property type="entry name" value="NAD(P)-binding Rossmann-like Domain"/>
    <property type="match status" value="1"/>
</dbReference>
<keyword evidence="5" id="KW-0547">Nucleotide-binding</keyword>
<comment type="similarity">
    <text evidence="4 14">Belongs to the short-chain dehydrogenases/reductases (SDR) family.</text>
</comment>
<dbReference type="PRINTS" id="PR00081">
    <property type="entry name" value="GDHRDH"/>
</dbReference>
<comment type="pathway">
    <text evidence="2">Lipid metabolism; sphingolipid metabolism.</text>
</comment>
<evidence type="ECO:0000256" key="3">
    <source>
        <dbReference type="ARBA" id="ARBA00004991"/>
    </source>
</evidence>
<evidence type="ECO:0000256" key="13">
    <source>
        <dbReference type="ARBA" id="ARBA00048930"/>
    </source>
</evidence>
<evidence type="ECO:0000256" key="1">
    <source>
        <dbReference type="ARBA" id="ARBA00004240"/>
    </source>
</evidence>
<keyword evidence="16" id="KW-0472">Membrane</keyword>
<dbReference type="EC" id="1.1.1.102" evidence="11"/>
<organism evidence="18">
    <name type="scientific">Zeugodacus cucurbitae</name>
    <name type="common">Melon fruit fly</name>
    <name type="synonym">Bactrocera cucurbitae</name>
    <dbReference type="NCBI Taxonomy" id="28588"/>
    <lineage>
        <taxon>Eukaryota</taxon>
        <taxon>Metazoa</taxon>
        <taxon>Ecdysozoa</taxon>
        <taxon>Arthropoda</taxon>
        <taxon>Hexapoda</taxon>
        <taxon>Insecta</taxon>
        <taxon>Pterygota</taxon>
        <taxon>Neoptera</taxon>
        <taxon>Endopterygota</taxon>
        <taxon>Diptera</taxon>
        <taxon>Brachycera</taxon>
        <taxon>Muscomorpha</taxon>
        <taxon>Tephritoidea</taxon>
        <taxon>Tephritidae</taxon>
        <taxon>Zeugodacus</taxon>
        <taxon>Zeugodacus</taxon>
    </lineage>
</organism>
<evidence type="ECO:0000256" key="11">
    <source>
        <dbReference type="ARBA" id="ARBA00026112"/>
    </source>
</evidence>
<keyword evidence="10" id="KW-0443">Lipid metabolism</keyword>
<evidence type="ECO:0000256" key="16">
    <source>
        <dbReference type="SAM" id="Phobius"/>
    </source>
</evidence>
<evidence type="ECO:0000313" key="18">
    <source>
        <dbReference type="EMBL" id="JAD12960.1"/>
    </source>
</evidence>
<dbReference type="Pfam" id="PF00106">
    <property type="entry name" value="adh_short"/>
    <property type="match status" value="1"/>
</dbReference>
<accession>A0A0A1XQ18</accession>
<dbReference type="GO" id="GO:0005789">
    <property type="term" value="C:endoplasmic reticulum membrane"/>
    <property type="evidence" value="ECO:0007669"/>
    <property type="project" value="TreeGrafter"/>
</dbReference>
<reference evidence="18" key="2">
    <citation type="journal article" date="2015" name="Gigascience">
        <title>Reconstructing a comprehensive transcriptome assembly of a white-pupal translocated strain of the pest fruit fly Bactrocera cucurbitae.</title>
        <authorList>
            <person name="Sim S.B."/>
            <person name="Calla B."/>
            <person name="Hall B."/>
            <person name="DeRego T."/>
            <person name="Geib S.M."/>
        </authorList>
    </citation>
    <scope>NUCLEOTIDE SEQUENCE</scope>
</reference>
<comment type="pathway">
    <text evidence="3">Sphingolipid metabolism.</text>
</comment>
<dbReference type="InterPro" id="IPR036291">
    <property type="entry name" value="NAD(P)-bd_dom_sf"/>
</dbReference>
<gene>
    <name evidence="18" type="primary">KDSR_0</name>
    <name evidence="17" type="synonym">KDSR_1</name>
    <name evidence="17" type="ORF">g.54180</name>
    <name evidence="18" type="ORF">g.54182</name>
</gene>
<dbReference type="PANTHER" id="PTHR43550">
    <property type="entry name" value="3-KETODIHYDROSPHINGOSINE REDUCTASE"/>
    <property type="match status" value="1"/>
</dbReference>
<evidence type="ECO:0000313" key="17">
    <source>
        <dbReference type="EMBL" id="JAD03555.1"/>
    </source>
</evidence>
<feature type="transmembrane region" description="Helical" evidence="16">
    <location>
        <begin position="6"/>
        <end position="26"/>
    </location>
</feature>
<keyword evidence="8" id="KW-0746">Sphingolipid metabolism</keyword>
<evidence type="ECO:0000256" key="2">
    <source>
        <dbReference type="ARBA" id="ARBA00004760"/>
    </source>
</evidence>
<comment type="function">
    <text evidence="12">Catalyzes the reduction of 3'-oxosphinganine (3-ketodihydrosphingosine/KDS) to sphinganine (dihydrosphingosine/DHS), the second step of de novo sphingolipid biosynthesis.</text>
</comment>
<dbReference type="CDD" id="cd08939">
    <property type="entry name" value="KDSR-like_SDR_c"/>
    <property type="match status" value="1"/>
</dbReference>